<name>D3RZ87_FERPA</name>
<dbReference type="KEGG" id="fpl:Ferp_1653"/>
<gene>
    <name evidence="1" type="ordered locus">Ferp_1653</name>
</gene>
<reference evidence="2" key="1">
    <citation type="submission" date="2010-02" db="EMBL/GenBank/DDBJ databases">
        <title>Complete sequence of Ferroglobus placidus DSM 10642.</title>
        <authorList>
            <consortium name="US DOE Joint Genome Institute"/>
            <person name="Lucas S."/>
            <person name="Copeland A."/>
            <person name="Lapidus A."/>
            <person name="Cheng J.-F."/>
            <person name="Bruce D."/>
            <person name="Goodwin L."/>
            <person name="Pitluck S."/>
            <person name="Saunders E."/>
            <person name="Brettin T."/>
            <person name="Detter J.C."/>
            <person name="Han C."/>
            <person name="Tapia R."/>
            <person name="Larimer F."/>
            <person name="Land M."/>
            <person name="Hauser L."/>
            <person name="Kyrpides N."/>
            <person name="Ivanova N."/>
            <person name="Holmes D."/>
            <person name="Lovley D."/>
            <person name="Kyrpides N."/>
            <person name="Anderson I.J."/>
            <person name="Woyke T."/>
        </authorList>
    </citation>
    <scope>NUCLEOTIDE SEQUENCE [LARGE SCALE GENOMIC DNA]</scope>
    <source>
        <strain evidence="2">DSM 10642 / AEDII12DO</strain>
    </source>
</reference>
<dbReference type="eggNOG" id="arCOG00722">
    <property type="taxonomic scope" value="Archaea"/>
</dbReference>
<organism evidence="1 2">
    <name type="scientific">Ferroglobus placidus (strain DSM 10642 / AEDII12DO)</name>
    <dbReference type="NCBI Taxonomy" id="589924"/>
    <lineage>
        <taxon>Archaea</taxon>
        <taxon>Methanobacteriati</taxon>
        <taxon>Methanobacteriota</taxon>
        <taxon>Archaeoglobi</taxon>
        <taxon>Archaeoglobales</taxon>
        <taxon>Archaeoglobaceae</taxon>
        <taxon>Ferroglobus</taxon>
    </lineage>
</organism>
<dbReference type="AlphaFoldDB" id="D3RZ87"/>
<evidence type="ECO:0000313" key="2">
    <source>
        <dbReference type="Proteomes" id="UP000002613"/>
    </source>
</evidence>
<dbReference type="Pfam" id="PF03683">
    <property type="entry name" value="UPF0175"/>
    <property type="match status" value="1"/>
</dbReference>
<reference evidence="1 2" key="2">
    <citation type="journal article" date="2011" name="Stand. Genomic Sci.">
        <title>Complete genome sequence of Ferroglobus placidus AEDII12DO.</title>
        <authorList>
            <person name="Anderson I."/>
            <person name="Risso C."/>
            <person name="Holmes D."/>
            <person name="Lucas S."/>
            <person name="Copeland A."/>
            <person name="Lapidus A."/>
            <person name="Cheng J.F."/>
            <person name="Bruce D."/>
            <person name="Goodwin L."/>
            <person name="Pitluck S."/>
            <person name="Saunders E."/>
            <person name="Brettin T."/>
            <person name="Detter J.C."/>
            <person name="Han C."/>
            <person name="Tapia R."/>
            <person name="Larimer F."/>
            <person name="Land M."/>
            <person name="Hauser L."/>
            <person name="Woyke T."/>
            <person name="Lovley D."/>
            <person name="Kyrpides N."/>
            <person name="Ivanova N."/>
        </authorList>
    </citation>
    <scope>NUCLEOTIDE SEQUENCE [LARGE SCALE GENOMIC DNA]</scope>
    <source>
        <strain evidence="2">DSM 10642 / AEDII12DO</strain>
    </source>
</reference>
<evidence type="ECO:0000313" key="1">
    <source>
        <dbReference type="EMBL" id="ADC65800.1"/>
    </source>
</evidence>
<dbReference type="OrthoDB" id="34535at2157"/>
<protein>
    <recommendedName>
        <fullName evidence="3">Antitoxin SocA-like Panacea domain-containing protein</fullName>
    </recommendedName>
</protein>
<proteinExistence type="predicted"/>
<accession>D3RZ87</accession>
<sequence>MAIEADHLKHLSPIQALILLLLDSENAQPVKGRTWLQKEMFLILSNAGKEIEEEAQFEPHHFGPYSEVVESELANLKLLGLVDENKEIRITKAGKKIAAELRKYVSPKFLEFISQVKRELNDLTEDELLAYIYFTFPEMTSESKALERILKKRKWLALSLYRKGKVSLSKASQIAGVSVSEFSKFLRSKNIGVSLGW</sequence>
<keyword evidence="2" id="KW-1185">Reference proteome</keyword>
<evidence type="ECO:0008006" key="3">
    <source>
        <dbReference type="Google" id="ProtNLM"/>
    </source>
</evidence>
<dbReference type="STRING" id="589924.Ferp_1653"/>
<dbReference type="InterPro" id="IPR005368">
    <property type="entry name" value="UPF0175"/>
</dbReference>
<dbReference type="EMBL" id="CP001899">
    <property type="protein sequence ID" value="ADC65800.1"/>
    <property type="molecule type" value="Genomic_DNA"/>
</dbReference>
<dbReference type="Proteomes" id="UP000002613">
    <property type="component" value="Chromosome"/>
</dbReference>
<dbReference type="RefSeq" id="WP_012966140.1">
    <property type="nucleotide sequence ID" value="NC_013849.1"/>
</dbReference>
<dbReference type="PaxDb" id="589924-Ferp_1653"/>
<dbReference type="HOGENOM" id="CLU_117034_0_0_2"/>
<dbReference type="GeneID" id="8779177"/>
<dbReference type="eggNOG" id="arCOG00724">
    <property type="taxonomic scope" value="Archaea"/>
</dbReference>